<proteinExistence type="inferred from homology"/>
<feature type="transmembrane region" description="Helical" evidence="7">
    <location>
        <begin position="164"/>
        <end position="181"/>
    </location>
</feature>
<evidence type="ECO:0000313" key="9">
    <source>
        <dbReference type="Proteomes" id="UP001236507"/>
    </source>
</evidence>
<protein>
    <submittedName>
        <fullName evidence="8">DoxX family protein</fullName>
    </submittedName>
</protein>
<evidence type="ECO:0000256" key="7">
    <source>
        <dbReference type="SAM" id="Phobius"/>
    </source>
</evidence>
<dbReference type="Proteomes" id="UP001236507">
    <property type="component" value="Unassembled WGS sequence"/>
</dbReference>
<evidence type="ECO:0000256" key="5">
    <source>
        <dbReference type="ARBA" id="ARBA00022989"/>
    </source>
</evidence>
<dbReference type="InterPro" id="IPR051907">
    <property type="entry name" value="DoxX-like_oxidoreductase"/>
</dbReference>
<dbReference type="PANTHER" id="PTHR33452:SF1">
    <property type="entry name" value="INNER MEMBRANE PROTEIN YPHA-RELATED"/>
    <property type="match status" value="1"/>
</dbReference>
<sequence>MKNLFDLLFRPITMPRWWQDVFISIPRIICGYWLTSDFGASKFGLPWTPAEINLGLFEVVFWFPSDVAAYGGIFKTFSVFLAYMGAFSEGIGGMAFILGFQTRLFSFLMACTMLVAAICQQWDNGLWSMMPALGILWVSMFHLILGSGRFGIDHLIYQKQNFKIGMFSFLPIVLVLLMAGVQDTKSHTVIVQVTLPHKTSVKTMGVRGNDTPLSWDTDLVMKEVIKDSVYTAQFKINTGFNFTKIKFVLNGVIELENQENRYILLDDKTLNTSYKAVYDVAQENKKK</sequence>
<evidence type="ECO:0000256" key="2">
    <source>
        <dbReference type="ARBA" id="ARBA00006679"/>
    </source>
</evidence>
<feature type="transmembrane region" description="Helical" evidence="7">
    <location>
        <begin position="130"/>
        <end position="152"/>
    </location>
</feature>
<dbReference type="Pfam" id="PF07681">
    <property type="entry name" value="DoxX"/>
    <property type="match status" value="1"/>
</dbReference>
<evidence type="ECO:0000256" key="4">
    <source>
        <dbReference type="ARBA" id="ARBA00022692"/>
    </source>
</evidence>
<feature type="transmembrane region" description="Helical" evidence="7">
    <location>
        <begin position="95"/>
        <end position="118"/>
    </location>
</feature>
<comment type="similarity">
    <text evidence="2">Belongs to the DoxX family.</text>
</comment>
<evidence type="ECO:0000256" key="6">
    <source>
        <dbReference type="ARBA" id="ARBA00023136"/>
    </source>
</evidence>
<evidence type="ECO:0000256" key="1">
    <source>
        <dbReference type="ARBA" id="ARBA00004651"/>
    </source>
</evidence>
<evidence type="ECO:0000313" key="8">
    <source>
        <dbReference type="EMBL" id="MDI9861808.1"/>
    </source>
</evidence>
<keyword evidence="3" id="KW-1003">Cell membrane</keyword>
<comment type="subcellular location">
    <subcellularLocation>
        <location evidence="1">Cell membrane</location>
        <topology evidence="1">Multi-pass membrane protein</topology>
    </subcellularLocation>
</comment>
<gene>
    <name evidence="8" type="ORF">QM524_21485</name>
</gene>
<comment type="caution">
    <text evidence="8">The sequence shown here is derived from an EMBL/GenBank/DDBJ whole genome shotgun (WGS) entry which is preliminary data.</text>
</comment>
<organism evidence="8 9">
    <name type="scientific">Flectobacillus roseus</name>
    <dbReference type="NCBI Taxonomy" id="502259"/>
    <lineage>
        <taxon>Bacteria</taxon>
        <taxon>Pseudomonadati</taxon>
        <taxon>Bacteroidota</taxon>
        <taxon>Cytophagia</taxon>
        <taxon>Cytophagales</taxon>
        <taxon>Flectobacillaceae</taxon>
        <taxon>Flectobacillus</taxon>
    </lineage>
</organism>
<dbReference type="PANTHER" id="PTHR33452">
    <property type="entry name" value="OXIDOREDUCTASE CATD-RELATED"/>
    <property type="match status" value="1"/>
</dbReference>
<keyword evidence="5 7" id="KW-1133">Transmembrane helix</keyword>
<keyword evidence="9" id="KW-1185">Reference proteome</keyword>
<feature type="transmembrane region" description="Helical" evidence="7">
    <location>
        <begin position="60"/>
        <end position="83"/>
    </location>
</feature>
<dbReference type="InterPro" id="IPR032808">
    <property type="entry name" value="DoxX"/>
</dbReference>
<accession>A0ABT6YFD7</accession>
<keyword evidence="6 7" id="KW-0472">Membrane</keyword>
<name>A0ABT6YFD7_9BACT</name>
<dbReference type="RefSeq" id="WP_283346163.1">
    <property type="nucleotide sequence ID" value="NZ_JASHIF010000022.1"/>
</dbReference>
<keyword evidence="4 7" id="KW-0812">Transmembrane</keyword>
<evidence type="ECO:0000256" key="3">
    <source>
        <dbReference type="ARBA" id="ARBA00022475"/>
    </source>
</evidence>
<dbReference type="EMBL" id="JASHIF010000022">
    <property type="protein sequence ID" value="MDI9861808.1"/>
    <property type="molecule type" value="Genomic_DNA"/>
</dbReference>
<reference evidence="8 9" key="1">
    <citation type="submission" date="2023-05" db="EMBL/GenBank/DDBJ databases">
        <title>Novel species of genus Flectobacillus isolated from stream in China.</title>
        <authorList>
            <person name="Lu H."/>
        </authorList>
    </citation>
    <scope>NUCLEOTIDE SEQUENCE [LARGE SCALE GENOMIC DNA]</scope>
    <source>
        <strain evidence="8 9">KCTC 42575</strain>
    </source>
</reference>